<gene>
    <name evidence="3" type="ORF">SAMN05421507_10797</name>
</gene>
<dbReference type="GO" id="GO:0004497">
    <property type="term" value="F:monooxygenase activity"/>
    <property type="evidence" value="ECO:0007669"/>
    <property type="project" value="UniProtKB-KW"/>
</dbReference>
<evidence type="ECO:0000256" key="1">
    <source>
        <dbReference type="ARBA" id="ARBA00010617"/>
    </source>
</evidence>
<dbReference type="InterPro" id="IPR002397">
    <property type="entry name" value="Cyt_P450_B"/>
</dbReference>
<evidence type="ECO:0000313" key="4">
    <source>
        <dbReference type="Proteomes" id="UP000199691"/>
    </source>
</evidence>
<protein>
    <submittedName>
        <fullName evidence="3">Cytochrome P450 PksS</fullName>
    </submittedName>
</protein>
<keyword evidence="2" id="KW-0408">Iron</keyword>
<dbReference type="PANTHER" id="PTHR46696">
    <property type="entry name" value="P450, PUTATIVE (EUROFUNG)-RELATED"/>
    <property type="match status" value="1"/>
</dbReference>
<evidence type="ECO:0000313" key="3">
    <source>
        <dbReference type="EMBL" id="SDP33439.1"/>
    </source>
</evidence>
<keyword evidence="2" id="KW-0560">Oxidoreductase</keyword>
<dbReference type="GO" id="GO:0005506">
    <property type="term" value="F:iron ion binding"/>
    <property type="evidence" value="ECO:0007669"/>
    <property type="project" value="InterPro"/>
</dbReference>
<dbReference type="AlphaFoldDB" id="A0A1H0RVQ7"/>
<dbReference type="GO" id="GO:0020037">
    <property type="term" value="F:heme binding"/>
    <property type="evidence" value="ECO:0007669"/>
    <property type="project" value="InterPro"/>
</dbReference>
<dbReference type="InterPro" id="IPR036396">
    <property type="entry name" value="Cyt_P450_sf"/>
</dbReference>
<dbReference type="PANTHER" id="PTHR46696:SF1">
    <property type="entry name" value="CYTOCHROME P450 YJIB-RELATED"/>
    <property type="match status" value="1"/>
</dbReference>
<keyword evidence="2" id="KW-0349">Heme</keyword>
<dbReference type="PROSITE" id="PS00086">
    <property type="entry name" value="CYTOCHROME_P450"/>
    <property type="match status" value="1"/>
</dbReference>
<reference evidence="4" key="1">
    <citation type="submission" date="2016-10" db="EMBL/GenBank/DDBJ databases">
        <authorList>
            <person name="Varghese N."/>
            <person name="Submissions S."/>
        </authorList>
    </citation>
    <scope>NUCLEOTIDE SEQUENCE [LARGE SCALE GENOMIC DNA]</scope>
    <source>
        <strain evidence="4">CGMCC 4.6609</strain>
    </source>
</reference>
<dbReference type="EMBL" id="FNIX01000007">
    <property type="protein sequence ID" value="SDP33439.1"/>
    <property type="molecule type" value="Genomic_DNA"/>
</dbReference>
<keyword evidence="2" id="KW-0503">Monooxygenase</keyword>
<dbReference type="InterPro" id="IPR017972">
    <property type="entry name" value="Cyt_P450_CS"/>
</dbReference>
<organism evidence="3 4">
    <name type="scientific">Lentzea jiangxiensis</name>
    <dbReference type="NCBI Taxonomy" id="641025"/>
    <lineage>
        <taxon>Bacteria</taxon>
        <taxon>Bacillati</taxon>
        <taxon>Actinomycetota</taxon>
        <taxon>Actinomycetes</taxon>
        <taxon>Pseudonocardiales</taxon>
        <taxon>Pseudonocardiaceae</taxon>
        <taxon>Lentzea</taxon>
    </lineage>
</organism>
<keyword evidence="4" id="KW-1185">Reference proteome</keyword>
<dbReference type="Gene3D" id="1.10.630.10">
    <property type="entry name" value="Cytochrome P450"/>
    <property type="match status" value="1"/>
</dbReference>
<sequence length="382" mass="43209">MLRALRETAPAVPVEANGYRMWVITHYQEIKRVLIGRGFYKDLLPRRKELSAQTVLLPGKTARMLHSSRRSVLERDGADHRRMRAVLDPEMSEATIAQHEQEIIATARELTGALPTGEPFDLVTSFARPLVVRTIARIVGLVDGELDEFPTWANLMVTGNSVAQIEESSLHLFRFAERVVARKRREPGDDLFTRLIRQCDEEGKFDEDELASTFMVLLVGSCEPINAMVHTLLVLLRNPDQLMRLRENRSLLASAVDEGIRLESPFRMLPPRFSDEPFELGDIVIPPREFIVPSPAIANRDPDLFPNPDVCDIARRSHGAMSFGHGPHRCLGIELGKLETRIAIAALLDRFTDIRLAISPDQIVWRPGMFMRRADTFPVVCH</sequence>
<dbReference type="InterPro" id="IPR001128">
    <property type="entry name" value="Cyt_P450"/>
</dbReference>
<dbReference type="Proteomes" id="UP000199691">
    <property type="component" value="Unassembled WGS sequence"/>
</dbReference>
<dbReference type="GO" id="GO:0016705">
    <property type="term" value="F:oxidoreductase activity, acting on paired donors, with incorporation or reduction of molecular oxygen"/>
    <property type="evidence" value="ECO:0007669"/>
    <property type="project" value="InterPro"/>
</dbReference>
<comment type="similarity">
    <text evidence="1 2">Belongs to the cytochrome P450 family.</text>
</comment>
<dbReference type="PRINTS" id="PR00359">
    <property type="entry name" value="BP450"/>
</dbReference>
<accession>A0A1H0RVQ7</accession>
<name>A0A1H0RVQ7_9PSEU</name>
<dbReference type="SUPFAM" id="SSF48264">
    <property type="entry name" value="Cytochrome P450"/>
    <property type="match status" value="1"/>
</dbReference>
<keyword evidence="2" id="KW-0479">Metal-binding</keyword>
<evidence type="ECO:0000256" key="2">
    <source>
        <dbReference type="RuleBase" id="RU000461"/>
    </source>
</evidence>
<proteinExistence type="inferred from homology"/>
<dbReference type="Pfam" id="PF00067">
    <property type="entry name" value="p450"/>
    <property type="match status" value="1"/>
</dbReference>
<dbReference type="STRING" id="641025.SAMN05421507_10797"/>